<proteinExistence type="predicted"/>
<organism evidence="2">
    <name type="scientific">Rhipicephalus zambeziensis</name>
    <dbReference type="NCBI Taxonomy" id="60191"/>
    <lineage>
        <taxon>Eukaryota</taxon>
        <taxon>Metazoa</taxon>
        <taxon>Ecdysozoa</taxon>
        <taxon>Arthropoda</taxon>
        <taxon>Chelicerata</taxon>
        <taxon>Arachnida</taxon>
        <taxon>Acari</taxon>
        <taxon>Parasitiformes</taxon>
        <taxon>Ixodida</taxon>
        <taxon>Ixodoidea</taxon>
        <taxon>Ixodidae</taxon>
        <taxon>Rhipicephalinae</taxon>
        <taxon>Rhipicephalus</taxon>
        <taxon>Rhipicephalus</taxon>
    </lineage>
</organism>
<evidence type="ECO:0000313" key="2">
    <source>
        <dbReference type="EMBL" id="MAA12987.1"/>
    </source>
</evidence>
<sequence length="100" mass="11374">MGGSMASKTRQRQLGEHHTPTLCSSQKPGQTSAKCIGPIPYLSLAALTDAFCSSTRWFTTNFPLYSQLLAPTFVLSSYPNNRRYRFIFRRRCLLRLVLDQ</sequence>
<feature type="compositionally biased region" description="Polar residues" evidence="1">
    <location>
        <begin position="21"/>
        <end position="30"/>
    </location>
</feature>
<dbReference type="AlphaFoldDB" id="A0A224Y610"/>
<feature type="region of interest" description="Disordered" evidence="1">
    <location>
        <begin position="1"/>
        <end position="30"/>
    </location>
</feature>
<accession>A0A224Y610</accession>
<reference evidence="2" key="1">
    <citation type="journal article" date="2017" name="Parasit. Vectors">
        <title>Sialotranscriptomics of Rhipicephalus zambeziensis reveals intricate expression profiles of secretory proteins and suggests tight temporal transcriptional regulation during blood-feeding.</title>
        <authorList>
            <person name="de Castro M.H."/>
            <person name="de Klerk D."/>
            <person name="Pienaar R."/>
            <person name="Rees D.J.G."/>
            <person name="Mans B.J."/>
        </authorList>
    </citation>
    <scope>NUCLEOTIDE SEQUENCE</scope>
    <source>
        <tissue evidence="2">Salivary glands</tissue>
    </source>
</reference>
<dbReference type="EMBL" id="GFPF01001841">
    <property type="protein sequence ID" value="MAA12987.1"/>
    <property type="molecule type" value="Transcribed_RNA"/>
</dbReference>
<evidence type="ECO:0000256" key="1">
    <source>
        <dbReference type="SAM" id="MobiDB-lite"/>
    </source>
</evidence>
<name>A0A224Y610_9ACAR</name>
<protein>
    <submittedName>
        <fullName evidence="2">Uncharacterized protein</fullName>
    </submittedName>
</protein>